<comment type="subunit">
    <text evidence="9">Homodimer.</text>
</comment>
<dbReference type="EMBL" id="FRCT01000006">
    <property type="protein sequence ID" value="SHM53560.1"/>
    <property type="molecule type" value="Genomic_DNA"/>
</dbReference>
<feature type="binding site" evidence="9">
    <location>
        <position position="282"/>
    </location>
    <ligand>
        <name>substrate</name>
    </ligand>
</feature>
<name>A0A1M7JKG2_RUMFL</name>
<dbReference type="AlphaFoldDB" id="A0A1M7JKG2"/>
<dbReference type="UniPathway" id="UPA00034">
    <property type="reaction ID" value="UER00466"/>
</dbReference>
<evidence type="ECO:0000256" key="9">
    <source>
        <dbReference type="HAMAP-Rule" id="MF_01642"/>
    </source>
</evidence>
<dbReference type="CDD" id="cd00609">
    <property type="entry name" value="AAT_like"/>
    <property type="match status" value="1"/>
</dbReference>
<dbReference type="InterPro" id="IPR004839">
    <property type="entry name" value="Aminotransferase_I/II_large"/>
</dbReference>
<feature type="binding site" evidence="9">
    <location>
        <position position="15"/>
    </location>
    <ligand>
        <name>substrate</name>
    </ligand>
</feature>
<evidence type="ECO:0000256" key="6">
    <source>
        <dbReference type="ARBA" id="ARBA00022679"/>
    </source>
</evidence>
<dbReference type="GO" id="GO:0010285">
    <property type="term" value="F:L,L-diaminopimelate aminotransferase activity"/>
    <property type="evidence" value="ECO:0007669"/>
    <property type="project" value="UniProtKB-UniRule"/>
</dbReference>
<dbReference type="Gene3D" id="3.40.640.10">
    <property type="entry name" value="Type I PLP-dependent aspartate aminotransferase-like (Major domain)"/>
    <property type="match status" value="1"/>
</dbReference>
<evidence type="ECO:0000313" key="11">
    <source>
        <dbReference type="EMBL" id="SHM53560.1"/>
    </source>
</evidence>
<feature type="binding site" evidence="9">
    <location>
        <begin position="236"/>
        <end position="238"/>
    </location>
    <ligand>
        <name>pyridoxal 5'-phosphate</name>
        <dbReference type="ChEBI" id="CHEBI:597326"/>
    </ligand>
</feature>
<accession>A0A1M7JKG2</accession>
<feature type="binding site" evidence="9">
    <location>
        <position position="72"/>
    </location>
    <ligand>
        <name>pyridoxal 5'-phosphate</name>
        <dbReference type="ChEBI" id="CHEBI:597326"/>
    </ligand>
</feature>
<evidence type="ECO:0000256" key="1">
    <source>
        <dbReference type="ARBA" id="ARBA00001933"/>
    </source>
</evidence>
<feature type="binding site" evidence="9">
    <location>
        <position position="282"/>
    </location>
    <ligand>
        <name>pyridoxal 5'-phosphate</name>
        <dbReference type="ChEBI" id="CHEBI:597326"/>
    </ligand>
</feature>
<evidence type="ECO:0000256" key="5">
    <source>
        <dbReference type="ARBA" id="ARBA00022576"/>
    </source>
</evidence>
<evidence type="ECO:0000256" key="2">
    <source>
        <dbReference type="ARBA" id="ARBA00004982"/>
    </source>
</evidence>
<keyword evidence="7 9" id="KW-0663">Pyridoxal phosphate</keyword>
<evidence type="ECO:0000256" key="8">
    <source>
        <dbReference type="ARBA" id="ARBA00051934"/>
    </source>
</evidence>
<dbReference type="Proteomes" id="UP000184394">
    <property type="component" value="Unassembled WGS sequence"/>
</dbReference>
<feature type="binding site" evidence="9">
    <location>
        <position position="42"/>
    </location>
    <ligand>
        <name>substrate</name>
    </ligand>
</feature>
<dbReference type="InterPro" id="IPR015424">
    <property type="entry name" value="PyrdxlP-dep_Trfase"/>
</dbReference>
<feature type="modified residue" description="N6-(pyridoxal phosphate)lysine" evidence="9">
    <location>
        <position position="239"/>
    </location>
</feature>
<keyword evidence="5 9" id="KW-0032">Aminotransferase</keyword>
<feature type="binding site" evidence="9">
    <location>
        <position position="177"/>
    </location>
    <ligand>
        <name>substrate</name>
    </ligand>
</feature>
<dbReference type="Gene3D" id="3.90.1150.10">
    <property type="entry name" value="Aspartate Aminotransferase, domain 1"/>
    <property type="match status" value="1"/>
</dbReference>
<evidence type="ECO:0000256" key="4">
    <source>
        <dbReference type="ARBA" id="ARBA00018052"/>
    </source>
</evidence>
<dbReference type="PANTHER" id="PTHR43144">
    <property type="entry name" value="AMINOTRANSFERASE"/>
    <property type="match status" value="1"/>
</dbReference>
<evidence type="ECO:0000313" key="12">
    <source>
        <dbReference type="Proteomes" id="UP000184394"/>
    </source>
</evidence>
<feature type="binding site" evidence="9">
    <location>
        <position position="132"/>
    </location>
    <ligand>
        <name>substrate</name>
    </ligand>
</feature>
<comment type="similarity">
    <text evidence="9">Belongs to the class-I pyridoxal-phosphate-dependent aminotransferase family. LL-diaminopimelate aminotransferase subfamily.</text>
</comment>
<feature type="domain" description="Aminotransferase class I/classII large" evidence="10">
    <location>
        <begin position="35"/>
        <end position="394"/>
    </location>
</feature>
<sequence length="403" mass="44591">MPQLNENFLRLEKNYLFINIAKKIAAFKEAHPEADIIRMGIGDVTLPIAPVVIEAMKKGCDEMGVKETFKGYEDSGAGYDFLREAVSGYYKSFGADVAPDEIRINDGAKSDCGNIVDIFGDDNTILVTDPAYPVYVDSNLMSGRKIIYADSNEENGFAAMPDESVHADIIYLCSPNNPTGSVYTRTQLKEWIAYAKKNNAIIIYDSAYEAFITDPDVPRSIFCIEGAKECCIEMCSLSKTAGFTGMRCGYTVIPEALKVIASDGTEVSVAQIWGRRQGSKFNGVSYPVQCAAAAVFTPEGLKQVHENIAYYQENARIISDTMTKLGVKFTGGVNSPYIWFKCPNDMKSWDFFDLMLEKIAVVGTPGAGFGKNGEGWFRLTSFGDRQRTIEAMERFEKLVSDMK</sequence>
<gene>
    <name evidence="9" type="primary">dapL</name>
    <name evidence="11" type="ORF">SAMN04487860_10667</name>
</gene>
<feature type="binding site" evidence="9">
    <location>
        <position position="109"/>
    </location>
    <ligand>
        <name>substrate</name>
    </ligand>
</feature>
<dbReference type="FunFam" id="3.40.640.10:FF:000099">
    <property type="entry name" value="LL-diaminopimelate aminotransferase, chloroplastic"/>
    <property type="match status" value="1"/>
</dbReference>
<dbReference type="InterPro" id="IPR015421">
    <property type="entry name" value="PyrdxlP-dep_Trfase_major"/>
</dbReference>
<comment type="cofactor">
    <cofactor evidence="1 9">
        <name>pyridoxal 5'-phosphate</name>
        <dbReference type="ChEBI" id="CHEBI:597326"/>
    </cofactor>
</comment>
<dbReference type="NCBIfam" id="TIGR03542">
    <property type="entry name" value="DAPAT_plant"/>
    <property type="match status" value="1"/>
</dbReference>
<feature type="binding site" evidence="9">
    <location>
        <position position="208"/>
    </location>
    <ligand>
        <name>pyridoxal 5'-phosphate</name>
        <dbReference type="ChEBI" id="CHEBI:597326"/>
    </ligand>
</feature>
<dbReference type="InterPro" id="IPR019942">
    <property type="entry name" value="DapL/ALD1"/>
</dbReference>
<feature type="binding site" evidence="9">
    <location>
        <position position="378"/>
    </location>
    <ligand>
        <name>substrate</name>
    </ligand>
</feature>
<keyword evidence="6 9" id="KW-0808">Transferase</keyword>
<feature type="binding site" evidence="9">
    <location>
        <position position="132"/>
    </location>
    <ligand>
        <name>pyridoxal 5'-phosphate</name>
        <dbReference type="ChEBI" id="CHEBI:597326"/>
    </ligand>
</feature>
<dbReference type="InterPro" id="IPR015422">
    <property type="entry name" value="PyrdxlP-dep_Trfase_small"/>
</dbReference>
<evidence type="ECO:0000256" key="7">
    <source>
        <dbReference type="ARBA" id="ARBA00022898"/>
    </source>
</evidence>
<feature type="binding site" evidence="9">
    <location>
        <position position="177"/>
    </location>
    <ligand>
        <name>pyridoxal 5'-phosphate</name>
        <dbReference type="ChEBI" id="CHEBI:597326"/>
    </ligand>
</feature>
<feature type="binding site" evidence="9">
    <location>
        <position position="247"/>
    </location>
    <ligand>
        <name>pyridoxal 5'-phosphate</name>
        <dbReference type="ChEBI" id="CHEBI:597326"/>
    </ligand>
</feature>
<dbReference type="Pfam" id="PF00155">
    <property type="entry name" value="Aminotran_1_2"/>
    <property type="match status" value="1"/>
</dbReference>
<dbReference type="SUPFAM" id="SSF53383">
    <property type="entry name" value="PLP-dependent transferases"/>
    <property type="match status" value="1"/>
</dbReference>
<dbReference type="GO" id="GO:0030170">
    <property type="term" value="F:pyridoxal phosphate binding"/>
    <property type="evidence" value="ECO:0007669"/>
    <property type="project" value="UniProtKB-UniRule"/>
</dbReference>
<comment type="catalytic activity">
    <reaction evidence="8 9">
        <text>(2S,6S)-2,6-diaminopimelate + 2-oxoglutarate = (S)-2,3,4,5-tetrahydrodipicolinate + L-glutamate + H2O + H(+)</text>
        <dbReference type="Rhea" id="RHEA:23988"/>
        <dbReference type="ChEBI" id="CHEBI:15377"/>
        <dbReference type="ChEBI" id="CHEBI:15378"/>
        <dbReference type="ChEBI" id="CHEBI:16810"/>
        <dbReference type="ChEBI" id="CHEBI:16845"/>
        <dbReference type="ChEBI" id="CHEBI:29985"/>
        <dbReference type="ChEBI" id="CHEBI:57609"/>
        <dbReference type="EC" id="2.6.1.83"/>
    </reaction>
</comment>
<evidence type="ECO:0000256" key="3">
    <source>
        <dbReference type="ARBA" id="ARBA00013138"/>
    </source>
</evidence>
<dbReference type="RefSeq" id="WP_072950466.1">
    <property type="nucleotide sequence ID" value="NZ_FRCT01000006.1"/>
</dbReference>
<organism evidence="11 12">
    <name type="scientific">Ruminococcus flavefaciens</name>
    <dbReference type="NCBI Taxonomy" id="1265"/>
    <lineage>
        <taxon>Bacteria</taxon>
        <taxon>Bacillati</taxon>
        <taxon>Bacillota</taxon>
        <taxon>Clostridia</taxon>
        <taxon>Eubacteriales</taxon>
        <taxon>Oscillospiraceae</taxon>
        <taxon>Ruminococcus</taxon>
    </lineage>
</organism>
<dbReference type="EC" id="2.6.1.83" evidence="3 9"/>
<comment type="function">
    <text evidence="9">Involved in the synthesis of meso-diaminopimelate (m-DAP or DL-DAP), required for both lysine and peptidoglycan biosynthesis. Catalyzes the direct conversion of tetrahydrodipicolinate to LL-diaminopimelate.</text>
</comment>
<dbReference type="HAMAP" id="MF_01642">
    <property type="entry name" value="DapL_aminotrans_1"/>
    <property type="match status" value="1"/>
</dbReference>
<feature type="binding site" evidence="9">
    <location>
        <begin position="108"/>
        <end position="109"/>
    </location>
    <ligand>
        <name>pyridoxal 5'-phosphate</name>
        <dbReference type="ChEBI" id="CHEBI:597326"/>
    </ligand>
</feature>
<dbReference type="OrthoDB" id="9813612at2"/>
<evidence type="ECO:0000259" key="10">
    <source>
        <dbReference type="Pfam" id="PF00155"/>
    </source>
</evidence>
<comment type="pathway">
    <text evidence="2 9">Amino-acid biosynthesis; L-lysine biosynthesis via DAP pathway; LL-2,6-diaminopimelate from (S)-tetrahydrodipicolinate (aminotransferase route): step 1/1.</text>
</comment>
<reference evidence="11 12" key="1">
    <citation type="submission" date="2016-11" db="EMBL/GenBank/DDBJ databases">
        <authorList>
            <person name="Jaros S."/>
            <person name="Januszkiewicz K."/>
            <person name="Wedrychowicz H."/>
        </authorList>
    </citation>
    <scope>NUCLEOTIDE SEQUENCE [LARGE SCALE GENOMIC DNA]</scope>
    <source>
        <strain evidence="11 12">Y1</strain>
    </source>
</reference>
<proteinExistence type="inferred from homology"/>
<protein>
    <recommendedName>
        <fullName evidence="4 9">LL-diaminopimelate aminotransferase</fullName>
        <shortName evidence="9">DAP-AT</shortName>
        <shortName evidence="9">DAP-aminotransferase</shortName>
        <shortName evidence="9">LL-DAP-aminotransferase</shortName>
        <ecNumber evidence="3 9">2.6.1.83</ecNumber>
    </recommendedName>
</protein>
<dbReference type="GO" id="GO:0033362">
    <property type="term" value="P:lysine biosynthetic process via diaminopimelate, diaminopimelate-aminotransferase pathway"/>
    <property type="evidence" value="ECO:0007669"/>
    <property type="project" value="UniProtKB-UniRule"/>
</dbReference>